<organism evidence="1 2">
    <name type="scientific">Vibrio cholerae</name>
    <dbReference type="NCBI Taxonomy" id="666"/>
    <lineage>
        <taxon>Bacteria</taxon>
        <taxon>Pseudomonadati</taxon>
        <taxon>Pseudomonadota</taxon>
        <taxon>Gammaproteobacteria</taxon>
        <taxon>Vibrionales</taxon>
        <taxon>Vibrionaceae</taxon>
        <taxon>Vibrio</taxon>
    </lineage>
</organism>
<reference evidence="1 2" key="1">
    <citation type="submission" date="2015-07" db="EMBL/GenBank/DDBJ databases">
        <authorList>
            <consortium name="Pathogen Informatics"/>
        </authorList>
    </citation>
    <scope>NUCLEOTIDE SEQUENCE [LARGE SCALE GENOMIC DNA]</scope>
    <source>
        <strain evidence="1 2">A51</strain>
    </source>
</reference>
<evidence type="ECO:0000313" key="2">
    <source>
        <dbReference type="Proteomes" id="UP000044806"/>
    </source>
</evidence>
<evidence type="ECO:0000313" key="1">
    <source>
        <dbReference type="EMBL" id="CRZ98536.1"/>
    </source>
</evidence>
<protein>
    <submittedName>
        <fullName evidence="1">Uncharacterized protein</fullName>
    </submittedName>
</protein>
<dbReference type="Proteomes" id="UP000044806">
    <property type="component" value="Unassembled WGS sequence"/>
</dbReference>
<name>A0A655P9D3_VIBCL</name>
<sequence length="52" mass="6089">MKSVIKPVKTANKTWLRLMLLLEWKARKSPNLLMMWQMHTLGRICLSVALAH</sequence>
<dbReference type="EMBL" id="CWOW01000002">
    <property type="protein sequence ID" value="CRZ98536.1"/>
    <property type="molecule type" value="Genomic_DNA"/>
</dbReference>
<dbReference type="AlphaFoldDB" id="A0A655P9D3"/>
<proteinExistence type="predicted"/>
<accession>A0A655P9D3</accession>
<gene>
    <name evidence="1" type="ORF">ERS013165_00732</name>
</gene>